<protein>
    <recommendedName>
        <fullName evidence="4">Conidiation-specific protein 6</fullName>
    </recommendedName>
</protein>
<dbReference type="PANTHER" id="PTHR36576:SF1">
    <property type="entry name" value="UPF0654 PROTEIN C11D3.01C-RELATED"/>
    <property type="match status" value="1"/>
</dbReference>
<evidence type="ECO:0000256" key="1">
    <source>
        <dbReference type="SAM" id="MobiDB-lite"/>
    </source>
</evidence>
<reference evidence="2" key="2">
    <citation type="submission" date="2020-11" db="EMBL/GenBank/DDBJ databases">
        <authorList>
            <consortium name="DOE Joint Genome Institute"/>
            <person name="Kuo A."/>
            <person name="Miyauchi S."/>
            <person name="Kiss E."/>
            <person name="Drula E."/>
            <person name="Kohler A."/>
            <person name="Sanchez-Garcia M."/>
            <person name="Andreopoulos B."/>
            <person name="Barry K.W."/>
            <person name="Bonito G."/>
            <person name="Buee M."/>
            <person name="Carver A."/>
            <person name="Chen C."/>
            <person name="Cichocki N."/>
            <person name="Clum A."/>
            <person name="Culley D."/>
            <person name="Crous P.W."/>
            <person name="Fauchery L."/>
            <person name="Girlanda M."/>
            <person name="Hayes R."/>
            <person name="Keri Z."/>
            <person name="Labutti K."/>
            <person name="Lipzen A."/>
            <person name="Lombard V."/>
            <person name="Magnuson J."/>
            <person name="Maillard F."/>
            <person name="Morin E."/>
            <person name="Murat C."/>
            <person name="Nolan M."/>
            <person name="Ohm R."/>
            <person name="Pangilinan J."/>
            <person name="Pereira M."/>
            <person name="Perotto S."/>
            <person name="Peter M."/>
            <person name="Riley R."/>
            <person name="Sitrit Y."/>
            <person name="Stielow B."/>
            <person name="Szollosi G."/>
            <person name="Zifcakova L."/>
            <person name="Stursova M."/>
            <person name="Spatafora J.W."/>
            <person name="Tedersoo L."/>
            <person name="Vaario L.-M."/>
            <person name="Yamada A."/>
            <person name="Yan M."/>
            <person name="Wang P."/>
            <person name="Xu J."/>
            <person name="Bruns T."/>
            <person name="Baldrian P."/>
            <person name="Vilgalys R."/>
            <person name="Henrissat B."/>
            <person name="Grigoriev I.V."/>
            <person name="Hibbett D."/>
            <person name="Nagy L.G."/>
            <person name="Martin F.M."/>
        </authorList>
    </citation>
    <scope>NUCLEOTIDE SEQUENCE</scope>
    <source>
        <strain evidence="2">UH-Tt-Lm1</strain>
    </source>
</reference>
<dbReference type="Pfam" id="PF10346">
    <property type="entry name" value="Con-6"/>
    <property type="match status" value="3"/>
</dbReference>
<evidence type="ECO:0008006" key="4">
    <source>
        <dbReference type="Google" id="ProtNLM"/>
    </source>
</evidence>
<evidence type="ECO:0000313" key="3">
    <source>
        <dbReference type="Proteomes" id="UP000736335"/>
    </source>
</evidence>
<dbReference type="Proteomes" id="UP000736335">
    <property type="component" value="Unassembled WGS sequence"/>
</dbReference>
<dbReference type="InterPro" id="IPR052670">
    <property type="entry name" value="UPF0654_domain"/>
</dbReference>
<dbReference type="PANTHER" id="PTHR36576">
    <property type="entry name" value="UPF0654 PROTEIN C11D3.01C-RELATED"/>
    <property type="match status" value="1"/>
</dbReference>
<comment type="caution">
    <text evidence="2">The sequence shown here is derived from an EMBL/GenBank/DDBJ whole genome shotgun (WGS) entry which is preliminary data.</text>
</comment>
<accession>A0A9P6HVF2</accession>
<dbReference type="GO" id="GO:0005737">
    <property type="term" value="C:cytoplasm"/>
    <property type="evidence" value="ECO:0007669"/>
    <property type="project" value="TreeGrafter"/>
</dbReference>
<proteinExistence type="predicted"/>
<dbReference type="AlphaFoldDB" id="A0A9P6HVF2"/>
<gene>
    <name evidence="2" type="ORF">BJ322DRAFT_73687</name>
</gene>
<dbReference type="EMBL" id="WIUZ02000001">
    <property type="protein sequence ID" value="KAF9792761.1"/>
    <property type="molecule type" value="Genomic_DNA"/>
</dbReference>
<sequence length="137" mass="14915">MSTTKDQGHVIGGLKAAISNPNTSEEAKERAAERLEEMGESAPAHQELGTHQIAGYKATITNPNTSEEAKQHAREVLETGGGEKPEKHARHSPTHSPHDEHTKRVLAGYKAALHNANVSDEAKERAKDFLRDHGEDV</sequence>
<feature type="compositionally biased region" description="Basic and acidic residues" evidence="1">
    <location>
        <begin position="25"/>
        <end position="37"/>
    </location>
</feature>
<name>A0A9P6HVF2_9AGAM</name>
<dbReference type="InterPro" id="IPR018824">
    <property type="entry name" value="Conidiation-specific_6"/>
</dbReference>
<feature type="compositionally biased region" description="Basic and acidic residues" evidence="1">
    <location>
        <begin position="67"/>
        <end position="86"/>
    </location>
</feature>
<dbReference type="OrthoDB" id="5419162at2759"/>
<evidence type="ECO:0000313" key="2">
    <source>
        <dbReference type="EMBL" id="KAF9792761.1"/>
    </source>
</evidence>
<feature type="region of interest" description="Disordered" evidence="1">
    <location>
        <begin position="1"/>
        <end position="137"/>
    </location>
</feature>
<feature type="compositionally biased region" description="Basic and acidic residues" evidence="1">
    <location>
        <begin position="120"/>
        <end position="137"/>
    </location>
</feature>
<keyword evidence="3" id="KW-1185">Reference proteome</keyword>
<organism evidence="2 3">
    <name type="scientific">Thelephora terrestris</name>
    <dbReference type="NCBI Taxonomy" id="56493"/>
    <lineage>
        <taxon>Eukaryota</taxon>
        <taxon>Fungi</taxon>
        <taxon>Dikarya</taxon>
        <taxon>Basidiomycota</taxon>
        <taxon>Agaricomycotina</taxon>
        <taxon>Agaricomycetes</taxon>
        <taxon>Thelephorales</taxon>
        <taxon>Thelephoraceae</taxon>
        <taxon>Thelephora</taxon>
    </lineage>
</organism>
<reference evidence="2" key="1">
    <citation type="journal article" date="2020" name="Nat. Commun.">
        <title>Large-scale genome sequencing of mycorrhizal fungi provides insights into the early evolution of symbiotic traits.</title>
        <authorList>
            <person name="Miyauchi S."/>
            <person name="Kiss E."/>
            <person name="Kuo A."/>
            <person name="Drula E."/>
            <person name="Kohler A."/>
            <person name="Sanchez-Garcia M."/>
            <person name="Morin E."/>
            <person name="Andreopoulos B."/>
            <person name="Barry K.W."/>
            <person name="Bonito G."/>
            <person name="Buee M."/>
            <person name="Carver A."/>
            <person name="Chen C."/>
            <person name="Cichocki N."/>
            <person name="Clum A."/>
            <person name="Culley D."/>
            <person name="Crous P.W."/>
            <person name="Fauchery L."/>
            <person name="Girlanda M."/>
            <person name="Hayes R.D."/>
            <person name="Keri Z."/>
            <person name="LaButti K."/>
            <person name="Lipzen A."/>
            <person name="Lombard V."/>
            <person name="Magnuson J."/>
            <person name="Maillard F."/>
            <person name="Murat C."/>
            <person name="Nolan M."/>
            <person name="Ohm R.A."/>
            <person name="Pangilinan J."/>
            <person name="Pereira M.F."/>
            <person name="Perotto S."/>
            <person name="Peter M."/>
            <person name="Pfister S."/>
            <person name="Riley R."/>
            <person name="Sitrit Y."/>
            <person name="Stielow J.B."/>
            <person name="Szollosi G."/>
            <person name="Zifcakova L."/>
            <person name="Stursova M."/>
            <person name="Spatafora J.W."/>
            <person name="Tedersoo L."/>
            <person name="Vaario L.M."/>
            <person name="Yamada A."/>
            <person name="Yan M."/>
            <person name="Wang P."/>
            <person name="Xu J."/>
            <person name="Bruns T."/>
            <person name="Baldrian P."/>
            <person name="Vilgalys R."/>
            <person name="Dunand C."/>
            <person name="Henrissat B."/>
            <person name="Grigoriev I.V."/>
            <person name="Hibbett D."/>
            <person name="Nagy L.G."/>
            <person name="Martin F.M."/>
        </authorList>
    </citation>
    <scope>NUCLEOTIDE SEQUENCE</scope>
    <source>
        <strain evidence="2">UH-Tt-Lm1</strain>
    </source>
</reference>